<dbReference type="SUPFAM" id="SSF47954">
    <property type="entry name" value="Cyclin-like"/>
    <property type="match status" value="2"/>
</dbReference>
<reference evidence="8" key="2">
    <citation type="submission" date="2020-09" db="EMBL/GenBank/DDBJ databases">
        <authorList>
            <person name="Kikuchi T."/>
        </authorList>
    </citation>
    <scope>NUCLEOTIDE SEQUENCE</scope>
    <source>
        <strain evidence="8">Ka4C1</strain>
    </source>
</reference>
<dbReference type="InterPro" id="IPR039361">
    <property type="entry name" value="Cyclin"/>
</dbReference>
<evidence type="ECO:0000313" key="8">
    <source>
        <dbReference type="EMBL" id="CAD5210278.1"/>
    </source>
</evidence>
<name>A0A1I7S902_BURXY</name>
<feature type="region of interest" description="Disordered" evidence="6">
    <location>
        <begin position="25"/>
        <end position="45"/>
    </location>
</feature>
<dbReference type="PANTHER" id="PTHR10177">
    <property type="entry name" value="CYCLINS"/>
    <property type="match status" value="1"/>
</dbReference>
<keyword evidence="3" id="KW-0131">Cell cycle</keyword>
<accession>A0A1I7S902</accession>
<reference evidence="11" key="1">
    <citation type="submission" date="2016-11" db="UniProtKB">
        <authorList>
            <consortium name="WormBaseParasite"/>
        </authorList>
    </citation>
    <scope>IDENTIFICATION</scope>
</reference>
<dbReference type="FunFam" id="1.10.472.10:FF:000001">
    <property type="entry name" value="G2/mitotic-specific cyclin"/>
    <property type="match status" value="1"/>
</dbReference>
<dbReference type="PROSITE" id="PS00292">
    <property type="entry name" value="CYCLINS"/>
    <property type="match status" value="1"/>
</dbReference>
<evidence type="ECO:0000259" key="7">
    <source>
        <dbReference type="SMART" id="SM00385"/>
    </source>
</evidence>
<proteinExistence type="inferred from homology"/>
<dbReference type="GO" id="GO:0000278">
    <property type="term" value="P:mitotic cell cycle"/>
    <property type="evidence" value="ECO:0007669"/>
    <property type="project" value="UniProtKB-ARBA"/>
</dbReference>
<feature type="domain" description="Cyclin-like" evidence="7">
    <location>
        <begin position="100"/>
        <end position="192"/>
    </location>
</feature>
<keyword evidence="1" id="KW-0132">Cell division</keyword>
<dbReference type="Gene3D" id="1.10.472.10">
    <property type="entry name" value="Cyclin-like"/>
    <property type="match status" value="2"/>
</dbReference>
<evidence type="ECO:0000313" key="11">
    <source>
        <dbReference type="WBParaSite" id="BXY_0949700.1"/>
    </source>
</evidence>
<dbReference type="GO" id="GO:0051301">
    <property type="term" value="P:cell division"/>
    <property type="evidence" value="ECO:0007669"/>
    <property type="project" value="UniProtKB-KW"/>
</dbReference>
<comment type="similarity">
    <text evidence="4">Belongs to the cyclin family.</text>
</comment>
<organism evidence="9 11">
    <name type="scientific">Bursaphelenchus xylophilus</name>
    <name type="common">Pinewood nematode worm</name>
    <name type="synonym">Aphelenchoides xylophilus</name>
    <dbReference type="NCBI Taxonomy" id="6326"/>
    <lineage>
        <taxon>Eukaryota</taxon>
        <taxon>Metazoa</taxon>
        <taxon>Ecdysozoa</taxon>
        <taxon>Nematoda</taxon>
        <taxon>Chromadorea</taxon>
        <taxon>Rhabditida</taxon>
        <taxon>Tylenchina</taxon>
        <taxon>Tylenchomorpha</taxon>
        <taxon>Aphelenchoidea</taxon>
        <taxon>Aphelenchoididae</taxon>
        <taxon>Bursaphelenchus</taxon>
    </lineage>
</organism>
<dbReference type="InterPro" id="IPR036915">
    <property type="entry name" value="Cyclin-like_sf"/>
</dbReference>
<protein>
    <submittedName>
        <fullName evidence="8">(pine wood nematode) hypothetical protein</fullName>
    </submittedName>
    <submittedName>
        <fullName evidence="11">Cyclin N-terminal domain-containing protein</fullName>
    </submittedName>
</protein>
<dbReference type="WBParaSite" id="BXY_0949700.1">
    <property type="protein sequence ID" value="BXY_0949700.1"/>
    <property type="gene ID" value="BXY_0949700"/>
</dbReference>
<keyword evidence="10" id="KW-1185">Reference proteome</keyword>
<dbReference type="Proteomes" id="UP000582659">
    <property type="component" value="Unassembled WGS sequence"/>
</dbReference>
<evidence type="ECO:0000256" key="3">
    <source>
        <dbReference type="ARBA" id="ARBA00023306"/>
    </source>
</evidence>
<evidence type="ECO:0000313" key="9">
    <source>
        <dbReference type="Proteomes" id="UP000095284"/>
    </source>
</evidence>
<evidence type="ECO:0000256" key="1">
    <source>
        <dbReference type="ARBA" id="ARBA00022618"/>
    </source>
</evidence>
<evidence type="ECO:0000256" key="6">
    <source>
        <dbReference type="SAM" id="MobiDB-lite"/>
    </source>
</evidence>
<dbReference type="InterPro" id="IPR006671">
    <property type="entry name" value="Cyclin_N"/>
</dbReference>
<dbReference type="EMBL" id="CAJFDI010000001">
    <property type="protein sequence ID" value="CAD5210278.1"/>
    <property type="molecule type" value="Genomic_DNA"/>
</dbReference>
<dbReference type="Proteomes" id="UP000659654">
    <property type="component" value="Unassembled WGS sequence"/>
</dbReference>
<dbReference type="OrthoDB" id="5590282at2759"/>
<gene>
    <name evidence="8" type="ORF">BXYJ_LOCUS1855</name>
</gene>
<dbReference type="eggNOG" id="KOG0655">
    <property type="taxonomic scope" value="Eukaryota"/>
</dbReference>
<dbReference type="InterPro" id="IPR004367">
    <property type="entry name" value="Cyclin_C-dom"/>
</dbReference>
<evidence type="ECO:0000256" key="5">
    <source>
        <dbReference type="SAM" id="Coils"/>
    </source>
</evidence>
<dbReference type="SMR" id="A0A1I7S902"/>
<dbReference type="AlphaFoldDB" id="A0A1I7S902"/>
<keyword evidence="2 4" id="KW-0195">Cyclin</keyword>
<evidence type="ECO:0000256" key="4">
    <source>
        <dbReference type="RuleBase" id="RU000383"/>
    </source>
</evidence>
<dbReference type="Proteomes" id="UP000095284">
    <property type="component" value="Unplaced"/>
</dbReference>
<keyword evidence="5" id="KW-0175">Coiled coil</keyword>
<dbReference type="EMBL" id="CAJFCV020000001">
    <property type="protein sequence ID" value="CAG9086085.1"/>
    <property type="molecule type" value="Genomic_DNA"/>
</dbReference>
<dbReference type="SMART" id="SM00385">
    <property type="entry name" value="CYCLIN"/>
    <property type="match status" value="1"/>
</dbReference>
<dbReference type="Pfam" id="PF00134">
    <property type="entry name" value="Cyclin_N"/>
    <property type="match status" value="1"/>
</dbReference>
<evidence type="ECO:0000313" key="10">
    <source>
        <dbReference type="Proteomes" id="UP000659654"/>
    </source>
</evidence>
<dbReference type="Pfam" id="PF02984">
    <property type="entry name" value="Cyclin_C"/>
    <property type="match status" value="1"/>
</dbReference>
<sequence length="374" mass="42758">MSSRSFNHTIRRPMKRMSTSAVFENDENVSPTCKEPKTIKRKRPVASRSMPSILNTSQEFGTPETFWDVLIEKDQECKASPVAFSQHPNLKPHMRVMLYDWIMSVCAELMLHRETFHLAISLIDRYLSKVPKLQNPDYKIQVSNLQLLGISCLLIAAKVEEIYPPKVQALADFTDGACTPVKMKAMEEIILEVLEWNCTYMTSIQWLAFYMQLMCKQDLLISRSSSRASTSFDPFLHDDCLVEESFTLPVLARDDFVECARVLDLCMTNVCYMNFTYSELAAAVVLYAFEPTEAVEKIIGYTQDQLSDVLRFMEPYIKEGKAEDRPGIVIPDLPKIGLHDLHNIQTAIKRLDELVERLEKRHVLASNNSSNLVG</sequence>
<dbReference type="InterPro" id="IPR013763">
    <property type="entry name" value="Cyclin-like_dom"/>
</dbReference>
<feature type="coiled-coil region" evidence="5">
    <location>
        <begin position="341"/>
        <end position="368"/>
    </location>
</feature>
<dbReference type="InterPro" id="IPR048258">
    <property type="entry name" value="Cyclins_cyclin-box"/>
</dbReference>
<evidence type="ECO:0000256" key="2">
    <source>
        <dbReference type="ARBA" id="ARBA00023127"/>
    </source>
</evidence>